<gene>
    <name evidence="8 9 10" type="primary">LOC104606026</name>
</gene>
<keyword evidence="4" id="KW-0378">Hydrolase</keyword>
<evidence type="ECO:0000313" key="9">
    <source>
        <dbReference type="RefSeq" id="XP_010269340.1"/>
    </source>
</evidence>
<sequence>MQAVGRLGSYISRGVYTVSGPFHPFGGAVDIIVVQQQDGSFKSSPWYVRFGKFQGVLKTREKVVTISVNEAEAGFHMYLDHKGEAYFLKEVDSENGDFEPSFLSSGEETDEQSFRGGTKESQSCNSAANQPTSVTPIDASNGKIVARSQSCNFASNHPASVTPIDASNGKIVTRTNSRRQRILGLFRRKSSKEDSRAGDGGSVGMERVSSLERAELAADLMEVKWSTNLFTNKPGASTTMQAMEINGDLQVTDGNDPGSQSLHDNVEKDVALPVVHVETTTCDNSGYELGNTEISDGVTSHYSKPQDQPVETSISEAGELDKHDVTSEVSTCQETMSESLSENAVPDLQHLDLVELEVTPNTHLCIKQYSETKILLNNAIPEEDCGNERVHYYIYSETSESSNVRMDESCQSVETTEISHGGFEEVQTHAEIPCESARIIPEVRSEPEYDLFSAKENLNNIECPGETGSSEILDTGTIMQSEHSAVDPVLMNTVTECVSSIDTCPVTVDADESAILEVFHQDKIADYLTQKKNLKTERLEVSEDGFQKMEISYSDISSNNEVNLGKPSMAIMPPPETLSVDCKLVSIAEAEMQNICTPSRLDNLICEVQEKEYFVEYNKMGNLCSSLKISTEQVSGVGSVCVKAINSSIPPLESPEENQFLFSDIDNFVERENRRKELMSPDSMGTGSYPFITLEDIEDEHEAVIKNHESSSSSDNLLQGHLPEDFEGLLGKPMTKSSPISIPRNCMLETTEDEHESVNKDQDLLSSEEKPLQEHSPSDFNGLLEDSMTKSSPISIPRSHKGVGEDTVRLIESLPNIRSLLDNLEGSDVVNHLSHSLDSNSGNFKWGFLRNDASNSLKTDTDSEHNLVQDQLELEDTQTSGKLGNVSINSGVEISLCRHLLHEGMGDDAASQAFDAEKVDLDKFTSLDPDLVKNDRLVIRIGGRYFPWDAAAPIVLGMGAFEHQQIFEPEGIIAVNKVKRTNEVDASRAIVPSGGSWKLWPFSFRRSKTMSSVQLSQGGTEASDAANPSEKTHNMIADKNECTTAKVTKKKVRSIVPTSEQLATLDLKEGQNMITFTFSTAMLGKQQVDARIYLWKWNTRIVVSDVDGTITKSDVLGQFMPLVGRDWSQTGVAHLFSAIKENGYQLLFLSARSISQAYLTRQFLFNLKQDGKALPDGPVVISPDGLFPSLYREVIRRAPHEFKITCLEDIRALFPHDCNPFYAGFGNRDTDEISYLKVGIPKGKIFIINPKGEVAVNRSVDTKSYTSLHALVNGMFPAMSSSEQEDFNSWNYWKMPLPNINI</sequence>
<evidence type="ECO:0000256" key="2">
    <source>
        <dbReference type="ARBA" id="ARBA00005476"/>
    </source>
</evidence>
<dbReference type="RefSeq" id="XP_010269333.1">
    <property type="nucleotide sequence ID" value="XM_010271031.2"/>
</dbReference>
<dbReference type="RefSeq" id="XP_010269350.1">
    <property type="nucleotide sequence ID" value="XM_010271048.2"/>
</dbReference>
<dbReference type="RefSeq" id="XP_010269340.1">
    <property type="nucleotide sequence ID" value="XM_010271038.2"/>
</dbReference>
<accession>A0A1U8B0I4</accession>
<reference evidence="8 9" key="1">
    <citation type="submission" date="2025-04" db="UniProtKB">
        <authorList>
            <consortium name="RefSeq"/>
        </authorList>
    </citation>
    <scope>IDENTIFICATION</scope>
</reference>
<dbReference type="GeneID" id="104606026"/>
<dbReference type="STRING" id="4432.A0A1U8B0I4"/>
<proteinExistence type="inferred from homology"/>
<evidence type="ECO:0000313" key="7">
    <source>
        <dbReference type="Proteomes" id="UP000189703"/>
    </source>
</evidence>
<dbReference type="Pfam" id="PF16876">
    <property type="entry name" value="Lipin_mid"/>
    <property type="match status" value="1"/>
</dbReference>
<evidence type="ECO:0000256" key="3">
    <source>
        <dbReference type="ARBA" id="ARBA00012638"/>
    </source>
</evidence>
<dbReference type="Proteomes" id="UP000189703">
    <property type="component" value="Unplaced"/>
</dbReference>
<dbReference type="InterPro" id="IPR031703">
    <property type="entry name" value="Lipin_mid"/>
</dbReference>
<dbReference type="InterPro" id="IPR031315">
    <property type="entry name" value="LNS2/PITP"/>
</dbReference>
<organism evidence="7 8">
    <name type="scientific">Nelumbo nucifera</name>
    <name type="common">Sacred lotus</name>
    <dbReference type="NCBI Taxonomy" id="4432"/>
    <lineage>
        <taxon>Eukaryota</taxon>
        <taxon>Viridiplantae</taxon>
        <taxon>Streptophyta</taxon>
        <taxon>Embryophyta</taxon>
        <taxon>Tracheophyta</taxon>
        <taxon>Spermatophyta</taxon>
        <taxon>Magnoliopsida</taxon>
        <taxon>Proteales</taxon>
        <taxon>Nelumbonaceae</taxon>
        <taxon>Nelumbo</taxon>
    </lineage>
</organism>
<name>A0A1U8B0I4_NELNU</name>
<comment type="similarity">
    <text evidence="2">Belongs to the lipin family.</text>
</comment>
<feature type="compositionally biased region" description="Basic and acidic residues" evidence="5">
    <location>
        <begin position="756"/>
        <end position="777"/>
    </location>
</feature>
<dbReference type="OrthoDB" id="4567at2759"/>
<dbReference type="PANTHER" id="PTHR12181">
    <property type="entry name" value="LIPIN"/>
    <property type="match status" value="1"/>
</dbReference>
<comment type="cofactor">
    <cofactor evidence="1">
        <name>Mg(2+)</name>
        <dbReference type="ChEBI" id="CHEBI:18420"/>
    </cofactor>
</comment>
<dbReference type="SUPFAM" id="SSF56784">
    <property type="entry name" value="HAD-like"/>
    <property type="match status" value="1"/>
</dbReference>
<feature type="compositionally biased region" description="Polar residues" evidence="5">
    <location>
        <begin position="119"/>
        <end position="135"/>
    </location>
</feature>
<dbReference type="GO" id="GO:0006629">
    <property type="term" value="P:lipid metabolic process"/>
    <property type="evidence" value="ECO:0000318"/>
    <property type="project" value="GO_Central"/>
</dbReference>
<dbReference type="Pfam" id="PF04571">
    <property type="entry name" value="Lipin_N"/>
    <property type="match status" value="1"/>
</dbReference>
<feature type="region of interest" description="Disordered" evidence="5">
    <location>
        <begin position="98"/>
        <end position="138"/>
    </location>
</feature>
<dbReference type="SMART" id="SM00775">
    <property type="entry name" value="LNS2"/>
    <property type="match status" value="1"/>
</dbReference>
<dbReference type="OMA" id="IDQEKDM"/>
<keyword evidence="7" id="KW-1185">Reference proteome</keyword>
<dbReference type="EC" id="3.1.3.4" evidence="3"/>
<evidence type="ECO:0000313" key="10">
    <source>
        <dbReference type="RefSeq" id="XP_010269350.1"/>
    </source>
</evidence>
<feature type="region of interest" description="Disordered" evidence="5">
    <location>
        <begin position="750"/>
        <end position="803"/>
    </location>
</feature>
<dbReference type="PANTHER" id="PTHR12181:SF12">
    <property type="entry name" value="PHOSPHATIDATE PHOSPHATASE"/>
    <property type="match status" value="1"/>
</dbReference>
<dbReference type="KEGG" id="nnu:104606026"/>
<feature type="region of interest" description="Disordered" evidence="5">
    <location>
        <begin position="187"/>
        <end position="206"/>
    </location>
</feature>
<feature type="domain" description="LNS2/PITP" evidence="6">
    <location>
        <begin position="1101"/>
        <end position="1257"/>
    </location>
</feature>
<evidence type="ECO:0000313" key="8">
    <source>
        <dbReference type="RefSeq" id="XP_010269333.1"/>
    </source>
</evidence>
<evidence type="ECO:0000256" key="4">
    <source>
        <dbReference type="ARBA" id="ARBA00022801"/>
    </source>
</evidence>
<dbReference type="InterPro" id="IPR007651">
    <property type="entry name" value="Lipin_N"/>
</dbReference>
<dbReference type="Pfam" id="PF08235">
    <property type="entry name" value="LNS2"/>
    <property type="match status" value="1"/>
</dbReference>
<evidence type="ECO:0000256" key="5">
    <source>
        <dbReference type="SAM" id="MobiDB-lite"/>
    </source>
</evidence>
<dbReference type="InterPro" id="IPR013209">
    <property type="entry name" value="LNS2"/>
</dbReference>
<dbReference type="GO" id="GO:0008195">
    <property type="term" value="F:phosphatidate phosphatase activity"/>
    <property type="evidence" value="ECO:0000318"/>
    <property type="project" value="GO_Central"/>
</dbReference>
<evidence type="ECO:0000259" key="6">
    <source>
        <dbReference type="SMART" id="SM00775"/>
    </source>
</evidence>
<dbReference type="InterPro" id="IPR036412">
    <property type="entry name" value="HAD-like_sf"/>
</dbReference>
<dbReference type="eggNOG" id="KOG2116">
    <property type="taxonomic scope" value="Eukaryota"/>
</dbReference>
<evidence type="ECO:0000256" key="1">
    <source>
        <dbReference type="ARBA" id="ARBA00001946"/>
    </source>
</evidence>
<protein>
    <recommendedName>
        <fullName evidence="3">phosphatidate phosphatase</fullName>
        <ecNumber evidence="3">3.1.3.4</ecNumber>
    </recommendedName>
</protein>
<dbReference type="InterPro" id="IPR026058">
    <property type="entry name" value="LIPIN"/>
</dbReference>